<evidence type="ECO:0000313" key="2">
    <source>
        <dbReference type="Proteomes" id="UP000176998"/>
    </source>
</evidence>
<accession>A0A1G4BES3</accession>
<protein>
    <submittedName>
        <fullName evidence="1">Uncharacterized protein</fullName>
    </submittedName>
</protein>
<sequence length="53" mass="5895">MRVSFQDEMNSSSTPKYSAWILNHQQSEGHDLRLLSHAASTTSRNGVSLIAFS</sequence>
<evidence type="ECO:0000313" key="1">
    <source>
        <dbReference type="EMBL" id="OHE99921.1"/>
    </source>
</evidence>
<dbReference type="GeneID" id="34557979"/>
<reference evidence="1 2" key="1">
    <citation type="submission" date="2016-09" db="EMBL/GenBank/DDBJ databases">
        <authorList>
            <person name="Capua I."/>
            <person name="De Benedictis P."/>
            <person name="Joannis T."/>
            <person name="Lombin L.H."/>
            <person name="Cattoli G."/>
        </authorList>
    </citation>
    <scope>NUCLEOTIDE SEQUENCE [LARGE SCALE GENOMIC DNA]</scope>
    <source>
        <strain evidence="1 2">IMI 309357</strain>
    </source>
</reference>
<gene>
    <name evidence="1" type="ORF">CORC01_04822</name>
</gene>
<keyword evidence="2" id="KW-1185">Reference proteome</keyword>
<dbReference type="RefSeq" id="XP_022477066.1">
    <property type="nucleotide sequence ID" value="XM_022616469.1"/>
</dbReference>
<name>A0A1G4BES3_9PEZI</name>
<dbReference type="EMBL" id="MJBS01000032">
    <property type="protein sequence ID" value="OHE99921.1"/>
    <property type="molecule type" value="Genomic_DNA"/>
</dbReference>
<organism evidence="1 2">
    <name type="scientific">Colletotrichum orchidophilum</name>
    <dbReference type="NCBI Taxonomy" id="1209926"/>
    <lineage>
        <taxon>Eukaryota</taxon>
        <taxon>Fungi</taxon>
        <taxon>Dikarya</taxon>
        <taxon>Ascomycota</taxon>
        <taxon>Pezizomycotina</taxon>
        <taxon>Sordariomycetes</taxon>
        <taxon>Hypocreomycetidae</taxon>
        <taxon>Glomerellales</taxon>
        <taxon>Glomerellaceae</taxon>
        <taxon>Colletotrichum</taxon>
    </lineage>
</organism>
<comment type="caution">
    <text evidence="1">The sequence shown here is derived from an EMBL/GenBank/DDBJ whole genome shotgun (WGS) entry which is preliminary data.</text>
</comment>
<proteinExistence type="predicted"/>
<dbReference type="AlphaFoldDB" id="A0A1G4BES3"/>
<dbReference type="Proteomes" id="UP000176998">
    <property type="component" value="Unassembled WGS sequence"/>
</dbReference>